<evidence type="ECO:0000313" key="5">
    <source>
        <dbReference type="EMBL" id="EDM78930.1"/>
    </source>
</evidence>
<feature type="signal peptide" evidence="3">
    <location>
        <begin position="1"/>
        <end position="15"/>
    </location>
</feature>
<dbReference type="InterPro" id="IPR028994">
    <property type="entry name" value="Integrin_alpha_N"/>
</dbReference>
<dbReference type="STRING" id="391625.PPSIR1_03638"/>
<dbReference type="OrthoDB" id="5287961at2"/>
<evidence type="ECO:0000256" key="1">
    <source>
        <dbReference type="ARBA" id="ARBA00022729"/>
    </source>
</evidence>
<keyword evidence="6" id="KW-1185">Reference proteome</keyword>
<dbReference type="AlphaFoldDB" id="A6G5I7"/>
<reference evidence="5 6" key="1">
    <citation type="submission" date="2007-06" db="EMBL/GenBank/DDBJ databases">
        <authorList>
            <person name="Shimkets L."/>
            <person name="Ferriera S."/>
            <person name="Johnson J."/>
            <person name="Kravitz S."/>
            <person name="Beeson K."/>
            <person name="Sutton G."/>
            <person name="Rogers Y.-H."/>
            <person name="Friedman R."/>
            <person name="Frazier M."/>
            <person name="Venter J.C."/>
        </authorList>
    </citation>
    <scope>NUCLEOTIDE SEQUENCE [LARGE SCALE GENOMIC DNA]</scope>
    <source>
        <strain evidence="5 6">SIR-1</strain>
    </source>
</reference>
<evidence type="ECO:0000259" key="4">
    <source>
        <dbReference type="Pfam" id="PF07593"/>
    </source>
</evidence>
<keyword evidence="1 3" id="KW-0732">Signal</keyword>
<evidence type="ECO:0000256" key="2">
    <source>
        <dbReference type="SAM" id="MobiDB-lite"/>
    </source>
</evidence>
<dbReference type="InterPro" id="IPR011519">
    <property type="entry name" value="UnbV_ASPIC"/>
</dbReference>
<feature type="domain" description="ASPIC/UnbV" evidence="4">
    <location>
        <begin position="557"/>
        <end position="626"/>
    </location>
</feature>
<evidence type="ECO:0000313" key="6">
    <source>
        <dbReference type="Proteomes" id="UP000005801"/>
    </source>
</evidence>
<comment type="caution">
    <text evidence="5">The sequence shown here is derived from an EMBL/GenBank/DDBJ whole genome shotgun (WGS) entry which is preliminary data.</text>
</comment>
<organism evidence="5 6">
    <name type="scientific">Plesiocystis pacifica SIR-1</name>
    <dbReference type="NCBI Taxonomy" id="391625"/>
    <lineage>
        <taxon>Bacteria</taxon>
        <taxon>Pseudomonadati</taxon>
        <taxon>Myxococcota</taxon>
        <taxon>Polyangia</taxon>
        <taxon>Nannocystales</taxon>
        <taxon>Nannocystaceae</taxon>
        <taxon>Plesiocystis</taxon>
    </lineage>
</organism>
<dbReference type="PANTHER" id="PTHR16026">
    <property type="entry name" value="CARTILAGE ACIDIC PROTEIN 1"/>
    <property type="match status" value="1"/>
</dbReference>
<dbReference type="eggNOG" id="COG0457">
    <property type="taxonomic scope" value="Bacteria"/>
</dbReference>
<dbReference type="RefSeq" id="WP_006971986.1">
    <property type="nucleotide sequence ID" value="NZ_ABCS01000025.1"/>
</dbReference>
<dbReference type="Gene3D" id="2.130.10.130">
    <property type="entry name" value="Integrin alpha, N-terminal"/>
    <property type="match status" value="2"/>
</dbReference>
<dbReference type="InterPro" id="IPR013517">
    <property type="entry name" value="FG-GAP"/>
</dbReference>
<dbReference type="Pfam" id="PF07593">
    <property type="entry name" value="UnbV_ASPIC"/>
    <property type="match status" value="1"/>
</dbReference>
<dbReference type="Pfam" id="PF13517">
    <property type="entry name" value="FG-GAP_3"/>
    <property type="match status" value="2"/>
</dbReference>
<gene>
    <name evidence="5" type="ORF">PPSIR1_03638</name>
</gene>
<feature type="region of interest" description="Disordered" evidence="2">
    <location>
        <begin position="26"/>
        <end position="109"/>
    </location>
</feature>
<dbReference type="PANTHER" id="PTHR16026:SF0">
    <property type="entry name" value="CARTILAGE ACIDIC PROTEIN 1"/>
    <property type="match status" value="1"/>
</dbReference>
<protein>
    <recommendedName>
        <fullName evidence="4">ASPIC/UnbV domain-containing protein</fullName>
    </recommendedName>
</protein>
<dbReference type="SUPFAM" id="SSF69318">
    <property type="entry name" value="Integrin alpha N-terminal domain"/>
    <property type="match status" value="1"/>
</dbReference>
<feature type="chain" id="PRO_5012948940" description="ASPIC/UnbV domain-containing protein" evidence="3">
    <location>
        <begin position="16"/>
        <end position="631"/>
    </location>
</feature>
<evidence type="ECO:0000256" key="3">
    <source>
        <dbReference type="SAM" id="SignalP"/>
    </source>
</evidence>
<proteinExistence type="predicted"/>
<dbReference type="EMBL" id="ABCS01000025">
    <property type="protein sequence ID" value="EDM78930.1"/>
    <property type="molecule type" value="Genomic_DNA"/>
</dbReference>
<sequence length="631" mass="66600">MPSRPLELASTPALAVLVAASAAGPGCLVAPTVSGNGEEVTGWEDELGGAETSLPTGADDAGEAGTSTGVDAGEDGASSENAGATDGDDNGDGPEDADEGTGPPTDLPCCVETEVMFTDVTALAGLDHAHGEGYAEPPDCLIDTLVPPKENFFCSIDWSAAGAVAGDFDADGWVDLFVTRLYEPSILYRNKGDGSFEDVTASVGLAGVDHGSGAAWIDVENDGDLDLYVSVVGSLRHHLFINLGGQFTDQAFIRGATLESGHPLTGTTVAPGDYDNDGYLDLYVSDWRNSAIGDHPSSARLLHNRGGEGAPGFFEDVTEQAGVNVDQVHLLSETPTVGTFVLTSTWADMDDDGWADLLLTSDFGCSRLFWNNGDGTFLDGTEAAGVGSDRNGMGAAIADYDRDGDLDYFVTSITGPYNDGNRLFRYEGGRTFSDQTDAAGVREGYWGWGAVFFDQDNDGDLDLSMTNGWRATLNLDDPMVAWTHEPGEIFVDEAEAVGIVDEGAGRTLLEFDYDRDGDLDLFVANVGAPPKLFRNDSITPNRWLRVDLRGTQTNTQAIGARVRISVGGESWIHEVGGSDQTYLGLSEPTVHFGVGGADSVDELRVLWPVSGTEQVLTDIPVNTTVTLVEGE</sequence>
<feature type="compositionally biased region" description="Acidic residues" evidence="2">
    <location>
        <begin position="86"/>
        <end position="99"/>
    </location>
</feature>
<accession>A6G5I7</accession>
<dbReference type="InterPro" id="IPR027039">
    <property type="entry name" value="Crtac1"/>
</dbReference>
<name>A6G5I7_9BACT</name>
<dbReference type="Proteomes" id="UP000005801">
    <property type="component" value="Unassembled WGS sequence"/>
</dbReference>